<feature type="transmembrane region" description="Helical" evidence="1">
    <location>
        <begin position="167"/>
        <end position="188"/>
    </location>
</feature>
<dbReference type="InterPro" id="IPR001633">
    <property type="entry name" value="EAL_dom"/>
</dbReference>
<keyword evidence="1" id="KW-1133">Transmembrane helix</keyword>
<dbReference type="PANTHER" id="PTHR44757:SF2">
    <property type="entry name" value="BIOFILM ARCHITECTURE MAINTENANCE PROTEIN MBAA"/>
    <property type="match status" value="1"/>
</dbReference>
<feature type="domain" description="GGDEF" evidence="3">
    <location>
        <begin position="245"/>
        <end position="376"/>
    </location>
</feature>
<dbReference type="Gene3D" id="3.20.20.450">
    <property type="entry name" value="EAL domain"/>
    <property type="match status" value="1"/>
</dbReference>
<feature type="transmembrane region" description="Helical" evidence="1">
    <location>
        <begin position="31"/>
        <end position="50"/>
    </location>
</feature>
<reference evidence="4 5" key="1">
    <citation type="journal article" date="2016" name="Front. Microbiol.">
        <title>Genomic Resource of Rice Seed Associated Bacteria.</title>
        <authorList>
            <person name="Midha S."/>
            <person name="Bansal K."/>
            <person name="Sharma S."/>
            <person name="Kumar N."/>
            <person name="Patil P.P."/>
            <person name="Chaudhry V."/>
            <person name="Patil P.B."/>
        </authorList>
    </citation>
    <scope>NUCLEOTIDE SEQUENCE [LARGE SCALE GENOMIC DNA]</scope>
    <source>
        <strain evidence="4 5">NS226</strain>
    </source>
</reference>
<dbReference type="SUPFAM" id="SSF55073">
    <property type="entry name" value="Nucleotide cyclase"/>
    <property type="match status" value="1"/>
</dbReference>
<dbReference type="Pfam" id="PF00563">
    <property type="entry name" value="EAL"/>
    <property type="match status" value="1"/>
</dbReference>
<dbReference type="SMART" id="SM00267">
    <property type="entry name" value="GGDEF"/>
    <property type="match status" value="1"/>
</dbReference>
<evidence type="ECO:0000259" key="3">
    <source>
        <dbReference type="PROSITE" id="PS50887"/>
    </source>
</evidence>
<dbReference type="EMBL" id="LDPZ01000064">
    <property type="protein sequence ID" value="KTQ85249.1"/>
    <property type="molecule type" value="Genomic_DNA"/>
</dbReference>
<dbReference type="CDD" id="cd01949">
    <property type="entry name" value="GGDEF"/>
    <property type="match status" value="1"/>
</dbReference>
<dbReference type="InterPro" id="IPR000160">
    <property type="entry name" value="GGDEF_dom"/>
</dbReference>
<evidence type="ECO:0000313" key="4">
    <source>
        <dbReference type="EMBL" id="KTQ85249.1"/>
    </source>
</evidence>
<feature type="domain" description="EAL" evidence="2">
    <location>
        <begin position="381"/>
        <end position="634"/>
    </location>
</feature>
<protein>
    <recommendedName>
        <fullName evidence="6">Histidine kinase</fullName>
    </recommendedName>
</protein>
<name>A0A175R3B8_9HYPH</name>
<dbReference type="Gene3D" id="3.30.70.270">
    <property type="match status" value="1"/>
</dbReference>
<keyword evidence="1" id="KW-0812">Transmembrane</keyword>
<dbReference type="InterPro" id="IPR052155">
    <property type="entry name" value="Biofilm_reg_signaling"/>
</dbReference>
<dbReference type="PROSITE" id="PS50887">
    <property type="entry name" value="GGDEF"/>
    <property type="match status" value="1"/>
</dbReference>
<dbReference type="Proteomes" id="UP000078272">
    <property type="component" value="Unassembled WGS sequence"/>
</dbReference>
<dbReference type="STRING" id="401562.NS365_10945"/>
<accession>A0A175R3B8</accession>
<dbReference type="NCBIfam" id="TIGR00254">
    <property type="entry name" value="GGDEF"/>
    <property type="match status" value="1"/>
</dbReference>
<comment type="caution">
    <text evidence="4">The sequence shown here is derived from an EMBL/GenBank/DDBJ whole genome shotgun (WGS) entry which is preliminary data.</text>
</comment>
<dbReference type="AlphaFoldDB" id="A0A175R3B8"/>
<evidence type="ECO:0000256" key="1">
    <source>
        <dbReference type="SAM" id="Phobius"/>
    </source>
</evidence>
<gene>
    <name evidence="4" type="ORF">NS226_20485</name>
</gene>
<dbReference type="PROSITE" id="PS50883">
    <property type="entry name" value="EAL"/>
    <property type="match status" value="1"/>
</dbReference>
<dbReference type="PANTHER" id="PTHR44757">
    <property type="entry name" value="DIGUANYLATE CYCLASE DGCP"/>
    <property type="match status" value="1"/>
</dbReference>
<feature type="transmembrane region" description="Helical" evidence="1">
    <location>
        <begin position="56"/>
        <end position="73"/>
    </location>
</feature>
<proteinExistence type="predicted"/>
<dbReference type="CDD" id="cd01948">
    <property type="entry name" value="EAL"/>
    <property type="match status" value="1"/>
</dbReference>
<evidence type="ECO:0000259" key="2">
    <source>
        <dbReference type="PROSITE" id="PS50883"/>
    </source>
</evidence>
<keyword evidence="1" id="KW-0472">Membrane</keyword>
<dbReference type="Pfam" id="PF00990">
    <property type="entry name" value="GGDEF"/>
    <property type="match status" value="1"/>
</dbReference>
<feature type="transmembrane region" description="Helical" evidence="1">
    <location>
        <begin position="94"/>
        <end position="110"/>
    </location>
</feature>
<dbReference type="PATRIC" id="fig|401562.3.peg.4529"/>
<dbReference type="InterPro" id="IPR043128">
    <property type="entry name" value="Rev_trsase/Diguanyl_cyclase"/>
</dbReference>
<dbReference type="InterPro" id="IPR029787">
    <property type="entry name" value="Nucleotide_cyclase"/>
</dbReference>
<dbReference type="SMART" id="SM00052">
    <property type="entry name" value="EAL"/>
    <property type="match status" value="1"/>
</dbReference>
<evidence type="ECO:0000313" key="5">
    <source>
        <dbReference type="Proteomes" id="UP000078272"/>
    </source>
</evidence>
<sequence length="644" mass="71180">MKSFGDWLTLRSVDPALASAQLKELRRQIPLLYALLTVNALIVSYTHYAIAPVWMSVWVPMALVFVCMVRLASWVRPHRQVIDGAEAIRALRRTTILACLLAMTYIAWSLELGRYGDVRQEAHVAIFIAITVIGCIFCLMHLPQAALGVTAIVTLPYLIFYSSGNDAVYTAIGINIFLVTVVLIRVLLNSFDGFRKLIRTQAETERLNGEITKLAHTDMLTGLPNRRLFFAEADARIARCRNSDQDLAVGVIDLDRFKAANDTFGHLLGDQILEAVGQRLQSVFETHGMVARLGGDEFAFVVEGSPEHALFVATRACESLSQPFHLGDIIVSIGASCGLAMMRDVEGSSRALYDGADYALYTAKNQRRGFAILYSPEHERRIRSERAVEAALQLADLEAEMEVHLQPIACIATESLKAVEALARWTSPHLGRVGPDVFIPSAERAGMIHRLTLTLLGKALACLDQLPPDIRLSFNLSAHDITNRETVLSIMSLVRRSKIVPSRLIIELTETAVLRDFEAAEASVRLLHSLGIQIALDDFGTGQSSLSYLRQLPIDKVKIDRSFMAGAKDGKGREILSAIIAFCESMRMQCVAEGVETVTQLRFLKAVGCNDFQGYLLAKPMPLGDLLVWIEDHNQSSRRLIHGG</sequence>
<dbReference type="SUPFAM" id="SSF141868">
    <property type="entry name" value="EAL domain-like"/>
    <property type="match status" value="1"/>
</dbReference>
<evidence type="ECO:0008006" key="6">
    <source>
        <dbReference type="Google" id="ProtNLM"/>
    </source>
</evidence>
<dbReference type="InterPro" id="IPR035919">
    <property type="entry name" value="EAL_sf"/>
</dbReference>
<feature type="transmembrane region" description="Helical" evidence="1">
    <location>
        <begin position="122"/>
        <end position="140"/>
    </location>
</feature>
<organism evidence="4 5">
    <name type="scientific">Aureimonas ureilytica</name>
    <dbReference type="NCBI Taxonomy" id="401562"/>
    <lineage>
        <taxon>Bacteria</taxon>
        <taxon>Pseudomonadati</taxon>
        <taxon>Pseudomonadota</taxon>
        <taxon>Alphaproteobacteria</taxon>
        <taxon>Hyphomicrobiales</taxon>
        <taxon>Aurantimonadaceae</taxon>
        <taxon>Aureimonas</taxon>
    </lineage>
</organism>